<accession>T1B304</accession>
<feature type="domain" description="MacB-like periplasmic core" evidence="8">
    <location>
        <begin position="97"/>
        <end position="301"/>
    </location>
</feature>
<feature type="transmembrane region" description="Helical" evidence="6">
    <location>
        <begin position="92"/>
        <end position="115"/>
    </location>
</feature>
<keyword evidence="2" id="KW-1003">Cell membrane</keyword>
<evidence type="ECO:0000256" key="3">
    <source>
        <dbReference type="ARBA" id="ARBA00022692"/>
    </source>
</evidence>
<feature type="transmembrane region" description="Helical" evidence="6">
    <location>
        <begin position="331"/>
        <end position="356"/>
    </location>
</feature>
<dbReference type="InterPro" id="IPR025857">
    <property type="entry name" value="MacB_PCD"/>
</dbReference>
<feature type="domain" description="ABC3 transporter permease C-terminal" evidence="7">
    <location>
        <begin position="335"/>
        <end position="455"/>
    </location>
</feature>
<evidence type="ECO:0000259" key="8">
    <source>
        <dbReference type="Pfam" id="PF12704"/>
    </source>
</evidence>
<gene>
    <name evidence="9" type="ORF">B2A_02096</name>
</gene>
<dbReference type="PANTHER" id="PTHR30572">
    <property type="entry name" value="MEMBRANE COMPONENT OF TRANSPORTER-RELATED"/>
    <property type="match status" value="1"/>
</dbReference>
<evidence type="ECO:0000259" key="7">
    <source>
        <dbReference type="Pfam" id="PF02687"/>
    </source>
</evidence>
<keyword evidence="4 6" id="KW-1133">Transmembrane helix</keyword>
<feature type="transmembrane region" description="Helical" evidence="6">
    <location>
        <begin position="28"/>
        <end position="48"/>
    </location>
</feature>
<comment type="subcellular location">
    <subcellularLocation>
        <location evidence="1">Cell membrane</location>
        <topology evidence="1">Multi-pass membrane protein</topology>
    </subcellularLocation>
</comment>
<name>T1B304_9ZZZZ</name>
<keyword evidence="3 6" id="KW-0812">Transmembrane</keyword>
<evidence type="ECO:0000256" key="1">
    <source>
        <dbReference type="ARBA" id="ARBA00004651"/>
    </source>
</evidence>
<evidence type="ECO:0000256" key="5">
    <source>
        <dbReference type="ARBA" id="ARBA00023136"/>
    </source>
</evidence>
<proteinExistence type="predicted"/>
<dbReference type="PANTHER" id="PTHR30572:SF15">
    <property type="entry name" value="ABC TRANSPORTER PERMEASE"/>
    <property type="match status" value="1"/>
</dbReference>
<dbReference type="GO" id="GO:0022857">
    <property type="term" value="F:transmembrane transporter activity"/>
    <property type="evidence" value="ECO:0007669"/>
    <property type="project" value="TreeGrafter"/>
</dbReference>
<reference evidence="9" key="2">
    <citation type="journal article" date="2014" name="ISME J.">
        <title>Microbial stratification in low pH oxic and suboxic macroscopic growths along an acid mine drainage.</title>
        <authorList>
            <person name="Mendez-Garcia C."/>
            <person name="Mesa V."/>
            <person name="Sprenger R.R."/>
            <person name="Richter M."/>
            <person name="Diez M.S."/>
            <person name="Solano J."/>
            <person name="Bargiela R."/>
            <person name="Golyshina O.V."/>
            <person name="Manteca A."/>
            <person name="Ramos J.L."/>
            <person name="Gallego J.R."/>
            <person name="Llorente I."/>
            <person name="Martins Dos Santos V.A."/>
            <person name="Jensen O.N."/>
            <person name="Pelaez A.I."/>
            <person name="Sanchez J."/>
            <person name="Ferrer M."/>
        </authorList>
    </citation>
    <scope>NUCLEOTIDE SEQUENCE</scope>
</reference>
<dbReference type="Pfam" id="PF12704">
    <property type="entry name" value="MacB_PCD"/>
    <property type="match status" value="1"/>
</dbReference>
<dbReference type="Pfam" id="PF02687">
    <property type="entry name" value="FtsX"/>
    <property type="match status" value="1"/>
</dbReference>
<evidence type="ECO:0000256" key="2">
    <source>
        <dbReference type="ARBA" id="ARBA00022475"/>
    </source>
</evidence>
<feature type="transmembrane region" description="Helical" evidence="6">
    <location>
        <begin position="368"/>
        <end position="401"/>
    </location>
</feature>
<comment type="caution">
    <text evidence="9">The sequence shown here is derived from an EMBL/GenBank/DDBJ whole genome shotgun (WGS) entry which is preliminary data.</text>
</comment>
<dbReference type="GO" id="GO:0005886">
    <property type="term" value="C:plasma membrane"/>
    <property type="evidence" value="ECO:0007669"/>
    <property type="project" value="UniProtKB-SubCell"/>
</dbReference>
<protein>
    <submittedName>
        <fullName evidence="9">ABC transporter permease</fullName>
    </submittedName>
</protein>
<evidence type="ECO:0000256" key="6">
    <source>
        <dbReference type="SAM" id="Phobius"/>
    </source>
</evidence>
<reference evidence="9" key="1">
    <citation type="submission" date="2013-08" db="EMBL/GenBank/DDBJ databases">
        <authorList>
            <person name="Mendez C."/>
            <person name="Richter M."/>
            <person name="Ferrer M."/>
            <person name="Sanchez J."/>
        </authorList>
    </citation>
    <scope>NUCLEOTIDE SEQUENCE</scope>
</reference>
<sequence>MHWPAAEENTMPAFLLMWFDACLRGTRWLWRMLRIPLLIVGLAGSLVLWILLPWWLLLILVALGGAVMLMTRRGRQALAVARMGVSTLPQRLGASSVILVGIAGVVGVLVALLAMGGGLAQTLRATGSSDTAIVLRAGSTGELASGLTRGEVTLIAQAPGIARDAKGVPLTSPELVVVANLPKRGSSSDANVELRGVGPLARAAHGKVKLVQGRWFTPGLRELVVGAGAEREFSGVKLGDSVRLGSQPWKVVGVFKAGDAHDSELWADADTVASAYRRGGFSSVIVRLAKPADFAMLKAALLSNPQLHVMVQTTRAYYAAQSEGVTKVIRIVGISVGVIMALGAIFGALNTMYAAVSARAREIATLRALGFGGLPVVLAVLLETLLLALLGGVLGGAIAWLLFNGYTVSTLGADFSQVVFQFQVTPALLAQGLKWALAIGFIGGIFPALRAARVPVSVALREL</sequence>
<dbReference type="InterPro" id="IPR003838">
    <property type="entry name" value="ABC3_permease_C"/>
</dbReference>
<feature type="transmembrane region" description="Helical" evidence="6">
    <location>
        <begin position="435"/>
        <end position="452"/>
    </location>
</feature>
<evidence type="ECO:0000313" key="9">
    <source>
        <dbReference type="EMBL" id="EQD64252.1"/>
    </source>
</evidence>
<feature type="transmembrane region" description="Helical" evidence="6">
    <location>
        <begin position="54"/>
        <end position="71"/>
    </location>
</feature>
<dbReference type="InterPro" id="IPR050250">
    <property type="entry name" value="Macrolide_Exporter_MacB"/>
</dbReference>
<organism evidence="9">
    <name type="scientific">mine drainage metagenome</name>
    <dbReference type="NCBI Taxonomy" id="410659"/>
    <lineage>
        <taxon>unclassified sequences</taxon>
        <taxon>metagenomes</taxon>
        <taxon>ecological metagenomes</taxon>
    </lineage>
</organism>
<dbReference type="AlphaFoldDB" id="T1B304"/>
<keyword evidence="5 6" id="KW-0472">Membrane</keyword>
<dbReference type="EMBL" id="AUZZ01001474">
    <property type="protein sequence ID" value="EQD64252.1"/>
    <property type="molecule type" value="Genomic_DNA"/>
</dbReference>
<evidence type="ECO:0000256" key="4">
    <source>
        <dbReference type="ARBA" id="ARBA00022989"/>
    </source>
</evidence>